<evidence type="ECO:0000256" key="5">
    <source>
        <dbReference type="ARBA" id="ARBA00023002"/>
    </source>
</evidence>
<dbReference type="GO" id="GO:0020037">
    <property type="term" value="F:heme binding"/>
    <property type="evidence" value="ECO:0007669"/>
    <property type="project" value="InterPro"/>
</dbReference>
<dbReference type="InterPro" id="IPR002403">
    <property type="entry name" value="Cyt_P450_E_grp-IV"/>
</dbReference>
<dbReference type="InterPro" id="IPR036396">
    <property type="entry name" value="Cyt_P450_sf"/>
</dbReference>
<dbReference type="STRING" id="46731.A0A3M6UVL9"/>
<evidence type="ECO:0000256" key="8">
    <source>
        <dbReference type="PIRSR" id="PIRSR602403-1"/>
    </source>
</evidence>
<gene>
    <name evidence="11" type="ORF">pdam_00004966</name>
</gene>
<keyword evidence="7 9" id="KW-0503">Monooxygenase</keyword>
<dbReference type="PANTHER" id="PTHR24279:SF120">
    <property type="entry name" value="CYTOCHROME P450"/>
    <property type="match status" value="1"/>
</dbReference>
<dbReference type="PRINTS" id="PR00465">
    <property type="entry name" value="EP450IV"/>
</dbReference>
<evidence type="ECO:0000256" key="4">
    <source>
        <dbReference type="ARBA" id="ARBA00022723"/>
    </source>
</evidence>
<protein>
    <submittedName>
        <fullName evidence="11">Uncharacterized protein</fullName>
    </submittedName>
</protein>
<proteinExistence type="inferred from homology"/>
<evidence type="ECO:0000256" key="10">
    <source>
        <dbReference type="SAM" id="MobiDB-lite"/>
    </source>
</evidence>
<keyword evidence="12" id="KW-1185">Reference proteome</keyword>
<name>A0A3M6UVL9_POCDA</name>
<evidence type="ECO:0000256" key="9">
    <source>
        <dbReference type="RuleBase" id="RU000461"/>
    </source>
</evidence>
<evidence type="ECO:0000313" key="12">
    <source>
        <dbReference type="Proteomes" id="UP000275408"/>
    </source>
</evidence>
<dbReference type="InterPro" id="IPR017972">
    <property type="entry name" value="Cyt_P450_CS"/>
</dbReference>
<feature type="region of interest" description="Disordered" evidence="10">
    <location>
        <begin position="37"/>
        <end position="57"/>
    </location>
</feature>
<reference evidence="11 12" key="1">
    <citation type="journal article" date="2018" name="Sci. Rep.">
        <title>Comparative analysis of the Pocillopora damicornis genome highlights role of immune system in coral evolution.</title>
        <authorList>
            <person name="Cunning R."/>
            <person name="Bay R.A."/>
            <person name="Gillette P."/>
            <person name="Baker A.C."/>
            <person name="Traylor-Knowles N."/>
        </authorList>
    </citation>
    <scope>NUCLEOTIDE SEQUENCE [LARGE SCALE GENOMIC DNA]</scope>
    <source>
        <strain evidence="11">RSMAS</strain>
        <tissue evidence="11">Whole animal</tissue>
    </source>
</reference>
<evidence type="ECO:0000256" key="6">
    <source>
        <dbReference type="ARBA" id="ARBA00023004"/>
    </source>
</evidence>
<dbReference type="PANTHER" id="PTHR24279">
    <property type="entry name" value="CYTOCHROME P450"/>
    <property type="match status" value="1"/>
</dbReference>
<evidence type="ECO:0000256" key="7">
    <source>
        <dbReference type="ARBA" id="ARBA00023033"/>
    </source>
</evidence>
<dbReference type="Proteomes" id="UP000275408">
    <property type="component" value="Unassembled WGS sequence"/>
</dbReference>
<feature type="binding site" description="axial binding residue" evidence="8">
    <location>
        <position position="410"/>
    </location>
    <ligand>
        <name>heme</name>
        <dbReference type="ChEBI" id="CHEBI:30413"/>
    </ligand>
    <ligandPart>
        <name>Fe</name>
        <dbReference type="ChEBI" id="CHEBI:18248"/>
    </ligandPart>
</feature>
<comment type="similarity">
    <text evidence="2 9">Belongs to the cytochrome P450 family.</text>
</comment>
<comment type="caution">
    <text evidence="11">The sequence shown here is derived from an EMBL/GenBank/DDBJ whole genome shotgun (WGS) entry which is preliminary data.</text>
</comment>
<dbReference type="EMBL" id="RCHS01000623">
    <property type="protein sequence ID" value="RMX57701.1"/>
    <property type="molecule type" value="Genomic_DNA"/>
</dbReference>
<dbReference type="PROSITE" id="PS00086">
    <property type="entry name" value="CYTOCHROME_P450"/>
    <property type="match status" value="1"/>
</dbReference>
<dbReference type="GO" id="GO:0005506">
    <property type="term" value="F:iron ion binding"/>
    <property type="evidence" value="ECO:0007669"/>
    <property type="project" value="InterPro"/>
</dbReference>
<dbReference type="AlphaFoldDB" id="A0A3M6UVL9"/>
<keyword evidence="4 8" id="KW-0479">Metal-binding</keyword>
<keyword evidence="6 8" id="KW-0408">Iron</keyword>
<evidence type="ECO:0000256" key="3">
    <source>
        <dbReference type="ARBA" id="ARBA00022617"/>
    </source>
</evidence>
<organism evidence="11 12">
    <name type="scientific">Pocillopora damicornis</name>
    <name type="common">Cauliflower coral</name>
    <name type="synonym">Millepora damicornis</name>
    <dbReference type="NCBI Taxonomy" id="46731"/>
    <lineage>
        <taxon>Eukaryota</taxon>
        <taxon>Metazoa</taxon>
        <taxon>Cnidaria</taxon>
        <taxon>Anthozoa</taxon>
        <taxon>Hexacorallia</taxon>
        <taxon>Scleractinia</taxon>
        <taxon>Astrocoeniina</taxon>
        <taxon>Pocilloporidae</taxon>
        <taxon>Pocillopora</taxon>
    </lineage>
</organism>
<dbReference type="GO" id="GO:0004497">
    <property type="term" value="F:monooxygenase activity"/>
    <property type="evidence" value="ECO:0007669"/>
    <property type="project" value="UniProtKB-KW"/>
</dbReference>
<dbReference type="Pfam" id="PF00067">
    <property type="entry name" value="p450"/>
    <property type="match status" value="1"/>
</dbReference>
<dbReference type="OrthoDB" id="10258113at2759"/>
<dbReference type="SUPFAM" id="SSF48264">
    <property type="entry name" value="Cytochrome P450"/>
    <property type="match status" value="1"/>
</dbReference>
<dbReference type="InterPro" id="IPR050479">
    <property type="entry name" value="CYP11_CYP27_families"/>
</dbReference>
<evidence type="ECO:0000256" key="2">
    <source>
        <dbReference type="ARBA" id="ARBA00010617"/>
    </source>
</evidence>
<keyword evidence="5 9" id="KW-0560">Oxidoreductase</keyword>
<sequence>MYSLSRFALRKNLLPCIEVLKPFNSLLRFQKTEAVSDRSGDQESATQGKPFQDIPGRPKNFKSFVEFYWKSERFTKGYKMLDELFRTYGPIFKEFVFLGTYSVHLIDPVDQEKALRAEGKYPTRVMIDFWLEHRQRRNYFPGILLLQGEEWYRVRHSVAPKIMRPKIMEENIDNFTAVTKDAIARLAKLKEECGPDRHIPDLEEELSKWATESVGTLAFDSRLGLYEDPPKEEAMRFIIEVHNLFSISHKLFFSVSRRLGKNFSIDTPLLKKFFKTADTLIEIGEGFVDKKMNELKEMSDKGIDNTQGNCIRVYESVSCNNFCTLTNDAVPLLTYLLTKKELTPQEVVGVLLDVVGAGVDTVILENYCTARSEKYFEDPLEYKPERWLREQREEAHAFASIPFGFGPRMCLGRRLAELEIYLFVCKLLQRFQIEYNQGPLEMYQKILMVPDKPVKIKLIDRR</sequence>
<evidence type="ECO:0000256" key="1">
    <source>
        <dbReference type="ARBA" id="ARBA00001971"/>
    </source>
</evidence>
<keyword evidence="3 8" id="KW-0349">Heme</keyword>
<dbReference type="Gene3D" id="1.10.630.10">
    <property type="entry name" value="Cytochrome P450"/>
    <property type="match status" value="2"/>
</dbReference>
<accession>A0A3M6UVL9</accession>
<dbReference type="GO" id="GO:0016705">
    <property type="term" value="F:oxidoreductase activity, acting on paired donors, with incorporation or reduction of molecular oxygen"/>
    <property type="evidence" value="ECO:0007669"/>
    <property type="project" value="InterPro"/>
</dbReference>
<comment type="cofactor">
    <cofactor evidence="1 8">
        <name>heme</name>
        <dbReference type="ChEBI" id="CHEBI:30413"/>
    </cofactor>
</comment>
<evidence type="ECO:0000313" key="11">
    <source>
        <dbReference type="EMBL" id="RMX57701.1"/>
    </source>
</evidence>
<dbReference type="InterPro" id="IPR001128">
    <property type="entry name" value="Cyt_P450"/>
</dbReference>